<evidence type="ECO:0000313" key="3">
    <source>
        <dbReference type="EnsemblPlants" id="PAC:32903483.CDS.1"/>
    </source>
</evidence>
<evidence type="ECO:0000313" key="4">
    <source>
        <dbReference type="Proteomes" id="UP000006727"/>
    </source>
</evidence>
<evidence type="ECO:0008006" key="5">
    <source>
        <dbReference type="Google" id="ProtNLM"/>
    </source>
</evidence>
<dbReference type="AlphaFoldDB" id="A0A2K1INT3"/>
<organism evidence="2">
    <name type="scientific">Physcomitrium patens</name>
    <name type="common">Spreading-leaved earth moss</name>
    <name type="synonym">Physcomitrella patens</name>
    <dbReference type="NCBI Taxonomy" id="3218"/>
    <lineage>
        <taxon>Eukaryota</taxon>
        <taxon>Viridiplantae</taxon>
        <taxon>Streptophyta</taxon>
        <taxon>Embryophyta</taxon>
        <taxon>Bryophyta</taxon>
        <taxon>Bryophytina</taxon>
        <taxon>Bryopsida</taxon>
        <taxon>Funariidae</taxon>
        <taxon>Funariales</taxon>
        <taxon>Funariaceae</taxon>
        <taxon>Physcomitrium</taxon>
    </lineage>
</organism>
<gene>
    <name evidence="2" type="ORF">PHYPA_027246</name>
</gene>
<reference evidence="2 4" key="1">
    <citation type="journal article" date="2008" name="Science">
        <title>The Physcomitrella genome reveals evolutionary insights into the conquest of land by plants.</title>
        <authorList>
            <person name="Rensing S."/>
            <person name="Lang D."/>
            <person name="Zimmer A."/>
            <person name="Terry A."/>
            <person name="Salamov A."/>
            <person name="Shapiro H."/>
            <person name="Nishiyama T."/>
            <person name="Perroud P.-F."/>
            <person name="Lindquist E."/>
            <person name="Kamisugi Y."/>
            <person name="Tanahashi T."/>
            <person name="Sakakibara K."/>
            <person name="Fujita T."/>
            <person name="Oishi K."/>
            <person name="Shin-I T."/>
            <person name="Kuroki Y."/>
            <person name="Toyoda A."/>
            <person name="Suzuki Y."/>
            <person name="Hashimoto A."/>
            <person name="Yamaguchi K."/>
            <person name="Sugano A."/>
            <person name="Kohara Y."/>
            <person name="Fujiyama A."/>
            <person name="Anterola A."/>
            <person name="Aoki S."/>
            <person name="Ashton N."/>
            <person name="Barbazuk W.B."/>
            <person name="Barker E."/>
            <person name="Bennetzen J."/>
            <person name="Bezanilla M."/>
            <person name="Blankenship R."/>
            <person name="Cho S.H."/>
            <person name="Dutcher S."/>
            <person name="Estelle M."/>
            <person name="Fawcett J.A."/>
            <person name="Gundlach H."/>
            <person name="Hanada K."/>
            <person name="Heyl A."/>
            <person name="Hicks K.A."/>
            <person name="Hugh J."/>
            <person name="Lohr M."/>
            <person name="Mayer K."/>
            <person name="Melkozernov A."/>
            <person name="Murata T."/>
            <person name="Nelson D."/>
            <person name="Pils B."/>
            <person name="Prigge M."/>
            <person name="Reiss B."/>
            <person name="Renner T."/>
            <person name="Rombauts S."/>
            <person name="Rushton P."/>
            <person name="Sanderfoot A."/>
            <person name="Schween G."/>
            <person name="Shiu S.-H."/>
            <person name="Stueber K."/>
            <person name="Theodoulou F.L."/>
            <person name="Tu H."/>
            <person name="Van de Peer Y."/>
            <person name="Verrier P.J."/>
            <person name="Waters E."/>
            <person name="Wood A."/>
            <person name="Yang L."/>
            <person name="Cove D."/>
            <person name="Cuming A."/>
            <person name="Hasebe M."/>
            <person name="Lucas S."/>
            <person name="Mishler D.B."/>
            <person name="Reski R."/>
            <person name="Grigoriev I."/>
            <person name="Quatrano R.S."/>
            <person name="Boore J.L."/>
        </authorList>
    </citation>
    <scope>NUCLEOTIDE SEQUENCE [LARGE SCALE GENOMIC DNA]</scope>
    <source>
        <strain evidence="3 4">cv. Gransden 2004</strain>
    </source>
</reference>
<evidence type="ECO:0000256" key="1">
    <source>
        <dbReference type="SAM" id="SignalP"/>
    </source>
</evidence>
<reference evidence="2 4" key="2">
    <citation type="journal article" date="2018" name="Plant J.">
        <title>The Physcomitrella patens chromosome-scale assembly reveals moss genome structure and evolution.</title>
        <authorList>
            <person name="Lang D."/>
            <person name="Ullrich K.K."/>
            <person name="Murat F."/>
            <person name="Fuchs J."/>
            <person name="Jenkins J."/>
            <person name="Haas F.B."/>
            <person name="Piednoel M."/>
            <person name="Gundlach H."/>
            <person name="Van Bel M."/>
            <person name="Meyberg R."/>
            <person name="Vives C."/>
            <person name="Morata J."/>
            <person name="Symeonidi A."/>
            <person name="Hiss M."/>
            <person name="Muchero W."/>
            <person name="Kamisugi Y."/>
            <person name="Saleh O."/>
            <person name="Blanc G."/>
            <person name="Decker E.L."/>
            <person name="van Gessel N."/>
            <person name="Grimwood J."/>
            <person name="Hayes R.D."/>
            <person name="Graham S.W."/>
            <person name="Gunter L.E."/>
            <person name="McDaniel S.F."/>
            <person name="Hoernstein S.N.W."/>
            <person name="Larsson A."/>
            <person name="Li F.W."/>
            <person name="Perroud P.F."/>
            <person name="Phillips J."/>
            <person name="Ranjan P."/>
            <person name="Rokshar D.S."/>
            <person name="Rothfels C.J."/>
            <person name="Schneider L."/>
            <person name="Shu S."/>
            <person name="Stevenson D.W."/>
            <person name="Thummler F."/>
            <person name="Tillich M."/>
            <person name="Villarreal Aguilar J.C."/>
            <person name="Widiez T."/>
            <person name="Wong G.K."/>
            <person name="Wymore A."/>
            <person name="Zhang Y."/>
            <person name="Zimmer A.D."/>
            <person name="Quatrano R.S."/>
            <person name="Mayer K.F.X."/>
            <person name="Goodstein D."/>
            <person name="Casacuberta J.M."/>
            <person name="Vandepoele K."/>
            <person name="Reski R."/>
            <person name="Cuming A.C."/>
            <person name="Tuskan G.A."/>
            <person name="Maumus F."/>
            <person name="Salse J."/>
            <person name="Schmutz J."/>
            <person name="Rensing S.A."/>
        </authorList>
    </citation>
    <scope>NUCLEOTIDE SEQUENCE [LARGE SCALE GENOMIC DNA]</scope>
    <source>
        <strain evidence="3 4">cv. Gransden 2004</strain>
    </source>
</reference>
<evidence type="ECO:0000313" key="2">
    <source>
        <dbReference type="EMBL" id="PNR30930.1"/>
    </source>
</evidence>
<accession>A0A2K1INT3</accession>
<keyword evidence="1" id="KW-0732">Signal</keyword>
<name>A0A2K1INT3_PHYPA</name>
<dbReference type="PaxDb" id="3218-PP1S100_28V6.1"/>
<protein>
    <recommendedName>
        <fullName evidence="5">Secreted protein</fullName>
    </recommendedName>
</protein>
<dbReference type="Gramene" id="Pp3c22_17130V3.1">
    <property type="protein sequence ID" value="PAC:32903483.CDS.1"/>
    <property type="gene ID" value="Pp3c22_17130"/>
</dbReference>
<keyword evidence="4" id="KW-1185">Reference proteome</keyword>
<dbReference type="EnsemblPlants" id="Pp3c22_17130V3.1">
    <property type="protein sequence ID" value="PAC:32903483.CDS.1"/>
    <property type="gene ID" value="Pp3c22_17130"/>
</dbReference>
<reference evidence="3" key="3">
    <citation type="submission" date="2020-12" db="UniProtKB">
        <authorList>
            <consortium name="EnsemblPlants"/>
        </authorList>
    </citation>
    <scope>IDENTIFICATION</scope>
</reference>
<dbReference type="EMBL" id="ABEU02000022">
    <property type="protein sequence ID" value="PNR30930.1"/>
    <property type="molecule type" value="Genomic_DNA"/>
</dbReference>
<dbReference type="Proteomes" id="UP000006727">
    <property type="component" value="Chromosome 22"/>
</dbReference>
<feature type="signal peptide" evidence="1">
    <location>
        <begin position="1"/>
        <end position="18"/>
    </location>
</feature>
<dbReference type="InParanoid" id="A0A2K1INT3"/>
<feature type="chain" id="PRO_5036318893" description="Secreted protein" evidence="1">
    <location>
        <begin position="19"/>
        <end position="69"/>
    </location>
</feature>
<proteinExistence type="predicted"/>
<sequence>MNLLRALVLLWSIKRGAHLPVRLRRSIVALGLIPNPPASCDIAATQTANAEQKVSSHRKVIREVYKQPR</sequence>